<evidence type="ECO:0000256" key="5">
    <source>
        <dbReference type="PROSITE-ProRule" id="PRU00284"/>
    </source>
</evidence>
<dbReference type="Pfam" id="PF00672">
    <property type="entry name" value="HAMP"/>
    <property type="match status" value="1"/>
</dbReference>
<comment type="similarity">
    <text evidence="4">Belongs to the methyl-accepting chemotaxis (MCP) protein family.</text>
</comment>
<dbReference type="PROSITE" id="PS50192">
    <property type="entry name" value="T_SNARE"/>
    <property type="match status" value="1"/>
</dbReference>
<comment type="subcellular location">
    <subcellularLocation>
        <location evidence="1">Cell inner membrane</location>
        <topology evidence="1">Multi-pass membrane protein</topology>
    </subcellularLocation>
</comment>
<dbReference type="InterPro" id="IPR003660">
    <property type="entry name" value="HAMP_dom"/>
</dbReference>
<keyword evidence="2" id="KW-0997">Cell inner membrane</keyword>
<evidence type="ECO:0000259" key="8">
    <source>
        <dbReference type="PROSITE" id="PS50192"/>
    </source>
</evidence>
<evidence type="ECO:0000256" key="3">
    <source>
        <dbReference type="ARBA" id="ARBA00023224"/>
    </source>
</evidence>
<organism evidence="10 11">
    <name type="scientific">Sulfidibacter corallicola</name>
    <dbReference type="NCBI Taxonomy" id="2818388"/>
    <lineage>
        <taxon>Bacteria</taxon>
        <taxon>Pseudomonadati</taxon>
        <taxon>Acidobacteriota</taxon>
        <taxon>Holophagae</taxon>
        <taxon>Acanthopleuribacterales</taxon>
        <taxon>Acanthopleuribacteraceae</taxon>
        <taxon>Sulfidibacter</taxon>
    </lineage>
</organism>
<protein>
    <submittedName>
        <fullName evidence="10">Nitrate- and nitrite sensing domain-containing protein</fullName>
    </submittedName>
</protein>
<dbReference type="InterPro" id="IPR000727">
    <property type="entry name" value="T_SNARE_dom"/>
</dbReference>
<dbReference type="KEGG" id="scor:J3U87_24550"/>
<keyword evidence="6" id="KW-0812">Transmembrane</keyword>
<feature type="transmembrane region" description="Helical" evidence="6">
    <location>
        <begin position="308"/>
        <end position="330"/>
    </location>
</feature>
<feature type="domain" description="T-SNARE coiled-coil homology" evidence="8">
    <location>
        <begin position="562"/>
        <end position="624"/>
    </location>
</feature>
<dbReference type="Pfam" id="PF00015">
    <property type="entry name" value="MCPsignal"/>
    <property type="match status" value="1"/>
</dbReference>
<reference evidence="10" key="1">
    <citation type="submission" date="2021-03" db="EMBL/GenBank/DDBJ databases">
        <title>Acanthopleuribacteraceae sp. M133.</title>
        <authorList>
            <person name="Wang G."/>
        </authorList>
    </citation>
    <scope>NUCLEOTIDE SEQUENCE</scope>
    <source>
        <strain evidence="10">M133</strain>
    </source>
</reference>
<evidence type="ECO:0000313" key="11">
    <source>
        <dbReference type="Proteomes" id="UP000663929"/>
    </source>
</evidence>
<keyword evidence="3 5" id="KW-0807">Transducer</keyword>
<dbReference type="SMART" id="SM00283">
    <property type="entry name" value="MA"/>
    <property type="match status" value="1"/>
</dbReference>
<dbReference type="PANTHER" id="PTHR32089:SF112">
    <property type="entry name" value="LYSOZYME-LIKE PROTEIN-RELATED"/>
    <property type="match status" value="1"/>
</dbReference>
<dbReference type="AlphaFoldDB" id="A0A8A4THU2"/>
<name>A0A8A4THU2_SULCO</name>
<dbReference type="Pfam" id="PF08376">
    <property type="entry name" value="NIT"/>
    <property type="match status" value="1"/>
</dbReference>
<sequence length="681" mass="75023">MKNMGIRMKVILLIIAPLLVIMFFATGQIRKDLAMIRDASFASSATAIIENVSELTNALQEERGLSVGFLANAAAFERKLASQRRNADEYYQALQALLESFPDETEPNRTLIADTKTALAHFEARTGFRARVDAATVNRDEVVTFYTQGIEKCLRTFDDMTDIVIQPNLKRQVRQLTYLAWAKEMAGRERAAVSYAIGRGRFDAKHFHQFLEIIAAEDTYLDIFLSRTSKELREFYDQASSSEQFARAARIRQVMLDQGLDGEFQLDSAQWFETQTRKIELVFQLEQMITQSLETEAVAIRAAARADMFRTFILLALVIGGTLLLSYLIVRSIMQVLDHLVDLLQALAHQRDLTRRFTLDSGDEIGQVGYALNQFLDHLEKALGEMHRASEVMGETAHKLDAVSGRMNTGSNSLNEQAGIVASSAEEMSVTMQAISSSSAQAQGNLDTVAANSQDMQSTIEEIARSSADAREISREAVQSVQEATNRIGELAKASTEIHSIIDIILAIAEQTKLLALNATIEAARAGEAGRGFAVVATEVKDLAKQTNTATDEIRRKVNTMSGSTKDSVSNIRSVSKVIEQVDQIVSTIAAAVEEQAVTSKTISDNISDTNLGYQDIARNLSQMAQVSKEIAASIATVNQNTKVLRSDSAEVQESATNLNQISETLTQQVNTFQGSTRHAH</sequence>
<keyword evidence="6" id="KW-1133">Transmembrane helix</keyword>
<dbReference type="InterPro" id="IPR004089">
    <property type="entry name" value="MCPsignal_dom"/>
</dbReference>
<dbReference type="CDD" id="cd06225">
    <property type="entry name" value="HAMP"/>
    <property type="match status" value="1"/>
</dbReference>
<gene>
    <name evidence="10" type="ORF">J3U87_24550</name>
</gene>
<evidence type="ECO:0000259" key="9">
    <source>
        <dbReference type="PROSITE" id="PS50885"/>
    </source>
</evidence>
<evidence type="ECO:0000256" key="6">
    <source>
        <dbReference type="SAM" id="Phobius"/>
    </source>
</evidence>
<dbReference type="EMBL" id="CP071793">
    <property type="protein sequence ID" value="QTD48764.1"/>
    <property type="molecule type" value="Genomic_DNA"/>
</dbReference>
<accession>A0A8A4THU2</accession>
<feature type="domain" description="HAMP" evidence="9">
    <location>
        <begin position="331"/>
        <end position="384"/>
    </location>
</feature>
<proteinExistence type="inferred from homology"/>
<evidence type="ECO:0000256" key="2">
    <source>
        <dbReference type="ARBA" id="ARBA00022519"/>
    </source>
</evidence>
<dbReference type="PROSITE" id="PS50885">
    <property type="entry name" value="HAMP"/>
    <property type="match status" value="1"/>
</dbReference>
<evidence type="ECO:0000313" key="10">
    <source>
        <dbReference type="EMBL" id="QTD48764.1"/>
    </source>
</evidence>
<dbReference type="RefSeq" id="WP_237378415.1">
    <property type="nucleotide sequence ID" value="NZ_CP071793.1"/>
</dbReference>
<dbReference type="SMART" id="SM00304">
    <property type="entry name" value="HAMP"/>
    <property type="match status" value="2"/>
</dbReference>
<dbReference type="GO" id="GO:0005886">
    <property type="term" value="C:plasma membrane"/>
    <property type="evidence" value="ECO:0007669"/>
    <property type="project" value="UniProtKB-SubCell"/>
</dbReference>
<dbReference type="InterPro" id="IPR013587">
    <property type="entry name" value="Nitrate/nitrite_sensing"/>
</dbReference>
<evidence type="ECO:0000256" key="4">
    <source>
        <dbReference type="ARBA" id="ARBA00029447"/>
    </source>
</evidence>
<dbReference type="Proteomes" id="UP000663929">
    <property type="component" value="Chromosome"/>
</dbReference>
<dbReference type="PROSITE" id="PS50111">
    <property type="entry name" value="CHEMOTAXIS_TRANSDUC_2"/>
    <property type="match status" value="1"/>
</dbReference>
<keyword evidence="6" id="KW-0472">Membrane</keyword>
<dbReference type="Gene3D" id="1.10.287.950">
    <property type="entry name" value="Methyl-accepting chemotaxis protein"/>
    <property type="match status" value="1"/>
</dbReference>
<keyword evidence="2" id="KW-1003">Cell membrane</keyword>
<feature type="domain" description="Methyl-accepting transducer" evidence="7">
    <location>
        <begin position="403"/>
        <end position="639"/>
    </location>
</feature>
<evidence type="ECO:0000259" key="7">
    <source>
        <dbReference type="PROSITE" id="PS50111"/>
    </source>
</evidence>
<dbReference type="PANTHER" id="PTHR32089">
    <property type="entry name" value="METHYL-ACCEPTING CHEMOTAXIS PROTEIN MCPB"/>
    <property type="match status" value="1"/>
</dbReference>
<dbReference type="SUPFAM" id="SSF58104">
    <property type="entry name" value="Methyl-accepting chemotaxis protein (MCP) signaling domain"/>
    <property type="match status" value="1"/>
</dbReference>
<keyword evidence="11" id="KW-1185">Reference proteome</keyword>
<dbReference type="GO" id="GO:0007165">
    <property type="term" value="P:signal transduction"/>
    <property type="evidence" value="ECO:0007669"/>
    <property type="project" value="UniProtKB-KW"/>
</dbReference>
<evidence type="ECO:0000256" key="1">
    <source>
        <dbReference type="ARBA" id="ARBA00004429"/>
    </source>
</evidence>